<evidence type="ECO:0000256" key="3">
    <source>
        <dbReference type="ARBA" id="ARBA00022801"/>
    </source>
</evidence>
<evidence type="ECO:0000313" key="9">
    <source>
        <dbReference type="Proteomes" id="UP000289257"/>
    </source>
</evidence>
<evidence type="ECO:0000259" key="7">
    <source>
        <dbReference type="Pfam" id="PF13742"/>
    </source>
</evidence>
<dbReference type="PANTHER" id="PTHR30008">
    <property type="entry name" value="EXODEOXYRIBONUCLEASE 7 LARGE SUBUNIT"/>
    <property type="match status" value="1"/>
</dbReference>
<evidence type="ECO:0000256" key="4">
    <source>
        <dbReference type="ARBA" id="ARBA00022839"/>
    </source>
</evidence>
<comment type="catalytic activity">
    <reaction evidence="5">
        <text>Exonucleolytic cleavage in either 5'- to 3'- or 3'- to 5'-direction to yield nucleoside 5'-phosphates.</text>
        <dbReference type="EC" id="3.1.11.6"/>
    </reaction>
</comment>
<keyword evidence="9" id="KW-1185">Reference proteome</keyword>
<dbReference type="InterPro" id="IPR003753">
    <property type="entry name" value="Exonuc_VII_L"/>
</dbReference>
<reference evidence="8" key="1">
    <citation type="submission" date="2019-01" db="EMBL/GenBank/DDBJ databases">
        <title>Genomic signatures and co-occurrence patterns of the ultra-small Saccharimodia (Patescibacteria phylum) suggest a symbiotic lifestyle.</title>
        <authorList>
            <person name="Lemos L."/>
            <person name="Medeiros J."/>
            <person name="Andreote F."/>
            <person name="Fernandes G."/>
            <person name="Varani A."/>
            <person name="Oliveira G."/>
            <person name="Pylro V."/>
        </authorList>
    </citation>
    <scope>NUCLEOTIDE SEQUENCE [LARGE SCALE GENOMIC DNA]</scope>
    <source>
        <strain evidence="8">AMD02</strain>
    </source>
</reference>
<dbReference type="GO" id="GO:0005737">
    <property type="term" value="C:cytoplasm"/>
    <property type="evidence" value="ECO:0007669"/>
    <property type="project" value="UniProtKB-SubCell"/>
</dbReference>
<dbReference type="GO" id="GO:0003676">
    <property type="term" value="F:nucleic acid binding"/>
    <property type="evidence" value="ECO:0007669"/>
    <property type="project" value="InterPro"/>
</dbReference>
<keyword evidence="4 5" id="KW-0269">Exonuclease</keyword>
<dbReference type="EMBL" id="SCKX01000001">
    <property type="protein sequence ID" value="RWZ78595.1"/>
    <property type="molecule type" value="Genomic_DNA"/>
</dbReference>
<dbReference type="HAMAP" id="MF_00378">
    <property type="entry name" value="Exonuc_7_L"/>
    <property type="match status" value="1"/>
</dbReference>
<evidence type="ECO:0000256" key="2">
    <source>
        <dbReference type="ARBA" id="ARBA00022722"/>
    </source>
</evidence>
<dbReference type="Pfam" id="PF13742">
    <property type="entry name" value="tRNA_anti_2"/>
    <property type="match status" value="1"/>
</dbReference>
<comment type="similarity">
    <text evidence="5">Belongs to the XseA family.</text>
</comment>
<dbReference type="PANTHER" id="PTHR30008:SF0">
    <property type="entry name" value="EXODEOXYRIBONUCLEASE 7 LARGE SUBUNIT"/>
    <property type="match status" value="1"/>
</dbReference>
<sequence length="364" mass="40398">MENVLLSVSEFVAATNQTLEYAYPVVHVEGEIAEFKISQNQWVHFKIKDEVAVVSCFMTMFQMRVPLEDGMKVVVTASPKLDGRWGKFSLIVRAVRPVGEGSIKKGFELLKAKLEKEGLFAYERKRPLPRMPKKIAVITSTESAAYADFIKIINKRWGGLDVDVAHTQVQGAPAADQMIRAIHYFNSLEALPEVLVIIRGGGSPDDLAAFNDEPLARAIAESRIPTLVGVGHEVNHTLADMISDVRAATPTDAAQLLVPDRHEIIRSSKAQVHAVGFLLTQAIDTYSRQTKENLEAAFGRIQERLDDAFDRLGILRVATSQLNPEHVLRRGYALLRGDQTVGSLLQIETVKHIISAEVQDVRQK</sequence>
<dbReference type="GO" id="GO:0006308">
    <property type="term" value="P:DNA catabolic process"/>
    <property type="evidence" value="ECO:0007669"/>
    <property type="project" value="UniProtKB-UniRule"/>
</dbReference>
<feature type="domain" description="OB-fold nucleic acid binding" evidence="7">
    <location>
        <begin position="6"/>
        <end position="95"/>
    </location>
</feature>
<dbReference type="CDD" id="cd04489">
    <property type="entry name" value="ExoVII_LU_OBF"/>
    <property type="match status" value="1"/>
</dbReference>
<dbReference type="InterPro" id="IPR025824">
    <property type="entry name" value="OB-fold_nuc-bd_dom"/>
</dbReference>
<comment type="caution">
    <text evidence="8">The sequence shown here is derived from an EMBL/GenBank/DDBJ whole genome shotgun (WGS) entry which is preliminary data.</text>
</comment>
<gene>
    <name evidence="5 8" type="primary">xseA</name>
    <name evidence="8" type="ORF">EOT05_02490</name>
</gene>
<evidence type="ECO:0000313" key="8">
    <source>
        <dbReference type="EMBL" id="RWZ78595.1"/>
    </source>
</evidence>
<dbReference type="GO" id="GO:0008855">
    <property type="term" value="F:exodeoxyribonuclease VII activity"/>
    <property type="evidence" value="ECO:0007669"/>
    <property type="project" value="UniProtKB-UniRule"/>
</dbReference>
<keyword evidence="3 5" id="KW-0378">Hydrolase</keyword>
<feature type="domain" description="Exonuclease VII large subunit C-terminal" evidence="6">
    <location>
        <begin position="119"/>
        <end position="305"/>
    </location>
</feature>
<dbReference type="EC" id="3.1.11.6" evidence="5"/>
<dbReference type="AlphaFoldDB" id="A0A4Q0AHE5"/>
<comment type="subcellular location">
    <subcellularLocation>
        <location evidence="5">Cytoplasm</location>
    </subcellularLocation>
</comment>
<evidence type="ECO:0000256" key="1">
    <source>
        <dbReference type="ARBA" id="ARBA00022490"/>
    </source>
</evidence>
<organism evidence="8 9">
    <name type="scientific">Candidatus Microsaccharimonas sossegonensis</name>
    <dbReference type="NCBI Taxonomy" id="2506948"/>
    <lineage>
        <taxon>Bacteria</taxon>
        <taxon>Candidatus Saccharimonadota</taxon>
        <taxon>Candidatus Saccharimonadia</taxon>
        <taxon>Candidatus Saccharimonadales</taxon>
        <taxon>Candidatus Saccharimonadaceae</taxon>
        <taxon>Candidatus Microsaccharimonas</taxon>
    </lineage>
</organism>
<protein>
    <recommendedName>
        <fullName evidence="5">Exodeoxyribonuclease 7 large subunit</fullName>
        <ecNumber evidence="5">3.1.11.6</ecNumber>
    </recommendedName>
    <alternativeName>
        <fullName evidence="5">Exodeoxyribonuclease VII large subunit</fullName>
        <shortName evidence="5">Exonuclease VII large subunit</shortName>
    </alternativeName>
</protein>
<name>A0A4Q0AHE5_9BACT</name>
<comment type="subunit">
    <text evidence="5">Heterooligomer composed of large and small subunits.</text>
</comment>
<dbReference type="NCBIfam" id="TIGR00237">
    <property type="entry name" value="xseA"/>
    <property type="match status" value="1"/>
</dbReference>
<dbReference type="Pfam" id="PF02601">
    <property type="entry name" value="Exonuc_VII_L"/>
    <property type="match status" value="1"/>
</dbReference>
<dbReference type="Proteomes" id="UP000289257">
    <property type="component" value="Unassembled WGS sequence"/>
</dbReference>
<accession>A0A4Q0AHE5</accession>
<dbReference type="GO" id="GO:0009318">
    <property type="term" value="C:exodeoxyribonuclease VII complex"/>
    <property type="evidence" value="ECO:0007669"/>
    <property type="project" value="UniProtKB-UniRule"/>
</dbReference>
<dbReference type="InterPro" id="IPR020579">
    <property type="entry name" value="Exonuc_VII_lsu_C"/>
</dbReference>
<comment type="function">
    <text evidence="5">Bidirectionally degrades single-stranded DNA into large acid-insoluble oligonucleotides, which are then degraded further into small acid-soluble oligonucleotides.</text>
</comment>
<keyword evidence="1 5" id="KW-0963">Cytoplasm</keyword>
<evidence type="ECO:0000259" key="6">
    <source>
        <dbReference type="Pfam" id="PF02601"/>
    </source>
</evidence>
<evidence type="ECO:0000256" key="5">
    <source>
        <dbReference type="HAMAP-Rule" id="MF_00378"/>
    </source>
</evidence>
<proteinExistence type="inferred from homology"/>
<keyword evidence="2 5" id="KW-0540">Nuclease</keyword>